<keyword evidence="2" id="KW-0040">ANK repeat</keyword>
<dbReference type="PANTHER" id="PTHR10039">
    <property type="entry name" value="AMELOGENIN"/>
    <property type="match status" value="1"/>
</dbReference>
<dbReference type="PROSITE" id="PS50088">
    <property type="entry name" value="ANK_REPEAT"/>
    <property type="match status" value="2"/>
</dbReference>
<evidence type="ECO:0000256" key="2">
    <source>
        <dbReference type="PROSITE-ProRule" id="PRU00023"/>
    </source>
</evidence>
<feature type="repeat" description="ANK" evidence="2">
    <location>
        <begin position="679"/>
        <end position="701"/>
    </location>
</feature>
<dbReference type="Gene3D" id="3.40.50.300">
    <property type="entry name" value="P-loop containing nucleotide triphosphate hydrolases"/>
    <property type="match status" value="1"/>
</dbReference>
<dbReference type="SUPFAM" id="SSF52540">
    <property type="entry name" value="P-loop containing nucleoside triphosphate hydrolases"/>
    <property type="match status" value="1"/>
</dbReference>
<dbReference type="Pfam" id="PF12796">
    <property type="entry name" value="Ank_2"/>
    <property type="match status" value="1"/>
</dbReference>
<dbReference type="PRINTS" id="PR01415">
    <property type="entry name" value="ANKYRIN"/>
</dbReference>
<dbReference type="InterPro" id="IPR056884">
    <property type="entry name" value="NPHP3-like_N"/>
</dbReference>
<evidence type="ECO:0000313" key="4">
    <source>
        <dbReference type="EMBL" id="KAF5714026.1"/>
    </source>
</evidence>
<name>A0A8H6DDZ5_9HYPO</name>
<protein>
    <submittedName>
        <fullName evidence="4">Ankyrin repeat</fullName>
    </submittedName>
</protein>
<comment type="caution">
    <text evidence="4">The sequence shown here is derived from an EMBL/GenBank/DDBJ whole genome shotgun (WGS) entry which is preliminary data.</text>
</comment>
<dbReference type="Proteomes" id="UP000532311">
    <property type="component" value="Unassembled WGS sequence"/>
</dbReference>
<dbReference type="EMBL" id="JAAQPF010000140">
    <property type="protein sequence ID" value="KAF5714026.1"/>
    <property type="molecule type" value="Genomic_DNA"/>
</dbReference>
<dbReference type="InterPro" id="IPR036770">
    <property type="entry name" value="Ankyrin_rpt-contain_sf"/>
</dbReference>
<dbReference type="InterPro" id="IPR027417">
    <property type="entry name" value="P-loop_NTPase"/>
</dbReference>
<feature type="domain" description="Nephrocystin 3-like N-terminal" evidence="3">
    <location>
        <begin position="182"/>
        <end position="336"/>
    </location>
</feature>
<dbReference type="Gene3D" id="1.25.40.20">
    <property type="entry name" value="Ankyrin repeat-containing domain"/>
    <property type="match status" value="1"/>
</dbReference>
<dbReference type="PROSITE" id="PS51257">
    <property type="entry name" value="PROKAR_LIPOPROTEIN"/>
    <property type="match status" value="1"/>
</dbReference>
<organism evidence="4 5">
    <name type="scientific">Fusarium globosum</name>
    <dbReference type="NCBI Taxonomy" id="78864"/>
    <lineage>
        <taxon>Eukaryota</taxon>
        <taxon>Fungi</taxon>
        <taxon>Dikarya</taxon>
        <taxon>Ascomycota</taxon>
        <taxon>Pezizomycotina</taxon>
        <taxon>Sordariomycetes</taxon>
        <taxon>Hypocreomycetidae</taxon>
        <taxon>Hypocreales</taxon>
        <taxon>Nectriaceae</taxon>
        <taxon>Fusarium</taxon>
        <taxon>Fusarium fujikuroi species complex</taxon>
    </lineage>
</organism>
<sequence>MPSKTEFDAEIEGERFIELNLDIHALILSVFGCSENYPAQAQLKYLDTVEEIVRLVPIPVYYWRDQVGRSLHECNILAGKLVDLLGKVRLEGNEHHGWGTEFGLQRRKDVDRIFVEINAEIDAIMLDLSKVDTVTLLPRTDKAMENPMFTVASAKIIRNPFAADPVTDRDVIKTTKGETVQGTWDWVLQTPEFIKWRTSDNNFIWISGGIGSGKTMLAVYLTEQLQLTIGSDEILLYYFFDARLELRNNAACLVRSLIYQLVQLDKDGKHGNQWWKTRFQFLWYMFIEILQDLKGCRVVCVLDGLDECESRSLDLLLKKIKLDIPGLPIKFAILSRVAPPALEDLMSQYLRVNLDAPFRVDALRQYISASLSALPEVKQLPTGVNSLVKDLLQGRSGASYLWTHLAIQSLQQVKASDMVDHLENLPRGLEDLYEWQLSQIEADQREFALEALKWCALSERPMELSQLVEVLPILADGSLTPEDALRSRLKHCGILIKVSKRPRRFTFIDWFSKARTIIHGEYETVTIVHRSVCDFLTRVSSPSRWYSLQKTTASHLDMAIKCLGSMNAGDVRDVIPETSNGSSSFRHYASECWSYHFRRTGKHAIDLLNNHPEYFNESPWFSAWLFSSGITKGSIQWRLSLAAAALGLDDLVEYILEHERSKLRLLKIPMLHPVTMKMLGTTPLHLAAQNGHLSTVKMLLEGIPINTMDSKNYTPMFLAGMTGHMEVTELLLQAGADITSQHPLLRAIWAHDEAMVKLLLGWSPSIGIGNLQSATRVPIWVDGERDSMVALLLPVYARQEAKKAILAKDSFTPACVRQLLQGRTRPRECDHRIFFDAAVYSTTSLKTMKALLELTGPHDMNRERNEFSLSRARTHGNRAEVIQMLIDDYGYSISGFDGK</sequence>
<dbReference type="InterPro" id="IPR002110">
    <property type="entry name" value="Ankyrin_rpt"/>
</dbReference>
<reference evidence="4 5" key="1">
    <citation type="submission" date="2020-05" db="EMBL/GenBank/DDBJ databases">
        <title>Identification and distribution of gene clusters putatively required for synthesis of sphingolipid metabolism inhibitors in phylogenetically diverse species of the filamentous fungus Fusarium.</title>
        <authorList>
            <person name="Kim H.-S."/>
            <person name="Busman M."/>
            <person name="Brown D.W."/>
            <person name="Divon H."/>
            <person name="Uhlig S."/>
            <person name="Proctor R.H."/>
        </authorList>
    </citation>
    <scope>NUCLEOTIDE SEQUENCE [LARGE SCALE GENOMIC DNA]</scope>
    <source>
        <strain evidence="4 5">NRRL 26131</strain>
    </source>
</reference>
<proteinExistence type="predicted"/>
<evidence type="ECO:0000259" key="3">
    <source>
        <dbReference type="Pfam" id="PF24883"/>
    </source>
</evidence>
<dbReference type="SUPFAM" id="SSF48403">
    <property type="entry name" value="Ankyrin repeat"/>
    <property type="match status" value="1"/>
</dbReference>
<dbReference type="Pfam" id="PF24883">
    <property type="entry name" value="NPHP3_N"/>
    <property type="match status" value="1"/>
</dbReference>
<gene>
    <name evidence="4" type="ORF">FGLOB1_3703</name>
</gene>
<dbReference type="AlphaFoldDB" id="A0A8H6DDZ5"/>
<feature type="repeat" description="ANK" evidence="2">
    <location>
        <begin position="711"/>
        <end position="743"/>
    </location>
</feature>
<evidence type="ECO:0000256" key="1">
    <source>
        <dbReference type="ARBA" id="ARBA00022737"/>
    </source>
</evidence>
<dbReference type="SMART" id="SM00248">
    <property type="entry name" value="ANK"/>
    <property type="match status" value="3"/>
</dbReference>
<keyword evidence="5" id="KW-1185">Reference proteome</keyword>
<keyword evidence="1" id="KW-0677">Repeat</keyword>
<evidence type="ECO:0000313" key="5">
    <source>
        <dbReference type="Proteomes" id="UP000532311"/>
    </source>
</evidence>
<dbReference type="PANTHER" id="PTHR10039:SF5">
    <property type="entry name" value="NACHT DOMAIN-CONTAINING PROTEIN"/>
    <property type="match status" value="1"/>
</dbReference>
<dbReference type="PROSITE" id="PS50297">
    <property type="entry name" value="ANK_REP_REGION"/>
    <property type="match status" value="2"/>
</dbReference>
<accession>A0A8H6DDZ5</accession>